<accession>A0AAF0V6V4</accession>
<evidence type="ECO:0000313" key="1">
    <source>
        <dbReference type="EMBL" id="WMV57776.1"/>
    </source>
</evidence>
<dbReference type="EMBL" id="CP133623">
    <property type="protein sequence ID" value="WMV57776.1"/>
    <property type="molecule type" value="Genomic_DNA"/>
</dbReference>
<dbReference type="Proteomes" id="UP001234989">
    <property type="component" value="Chromosome 12"/>
</dbReference>
<protein>
    <submittedName>
        <fullName evidence="1">Uncharacterized protein</fullName>
    </submittedName>
</protein>
<sequence length="66" mass="7668">MILRLNFRMNDWKTEEELLPQVGMESEGNRPTDRGSNDGPCWSTVVHVRGWVKEVLIHGHRPRTVV</sequence>
<evidence type="ECO:0000313" key="2">
    <source>
        <dbReference type="Proteomes" id="UP001234989"/>
    </source>
</evidence>
<gene>
    <name evidence="1" type="ORF">MTR67_051161</name>
</gene>
<proteinExistence type="predicted"/>
<keyword evidence="2" id="KW-1185">Reference proteome</keyword>
<name>A0AAF0V6V4_SOLVR</name>
<organism evidence="1 2">
    <name type="scientific">Solanum verrucosum</name>
    <dbReference type="NCBI Taxonomy" id="315347"/>
    <lineage>
        <taxon>Eukaryota</taxon>
        <taxon>Viridiplantae</taxon>
        <taxon>Streptophyta</taxon>
        <taxon>Embryophyta</taxon>
        <taxon>Tracheophyta</taxon>
        <taxon>Spermatophyta</taxon>
        <taxon>Magnoliopsida</taxon>
        <taxon>eudicotyledons</taxon>
        <taxon>Gunneridae</taxon>
        <taxon>Pentapetalae</taxon>
        <taxon>asterids</taxon>
        <taxon>lamiids</taxon>
        <taxon>Solanales</taxon>
        <taxon>Solanaceae</taxon>
        <taxon>Solanoideae</taxon>
        <taxon>Solaneae</taxon>
        <taxon>Solanum</taxon>
    </lineage>
</organism>
<reference evidence="1" key="1">
    <citation type="submission" date="2023-08" db="EMBL/GenBank/DDBJ databases">
        <title>A de novo genome assembly of Solanum verrucosum Schlechtendal, a Mexican diploid species geographically isolated from the other diploid A-genome species in potato relatives.</title>
        <authorList>
            <person name="Hosaka K."/>
        </authorList>
    </citation>
    <scope>NUCLEOTIDE SEQUENCE</scope>
    <source>
        <tissue evidence="1">Young leaves</tissue>
    </source>
</reference>
<dbReference type="AlphaFoldDB" id="A0AAF0V6V4"/>